<keyword evidence="5" id="KW-0378">Hydrolase</keyword>
<evidence type="ECO:0000256" key="5">
    <source>
        <dbReference type="ARBA" id="ARBA00022801"/>
    </source>
</evidence>
<protein>
    <submittedName>
        <fullName evidence="8">Type II toxin-antitoxin system HicA family toxin</fullName>
    </submittedName>
</protein>
<evidence type="ECO:0000256" key="3">
    <source>
        <dbReference type="ARBA" id="ARBA00022722"/>
    </source>
</evidence>
<dbReference type="Gene3D" id="3.30.920.30">
    <property type="entry name" value="Hypothetical protein"/>
    <property type="match status" value="1"/>
</dbReference>
<evidence type="ECO:0000256" key="1">
    <source>
        <dbReference type="ARBA" id="ARBA00006620"/>
    </source>
</evidence>
<dbReference type="Proteomes" id="UP001235303">
    <property type="component" value="Unassembled WGS sequence"/>
</dbReference>
<comment type="similarity">
    <text evidence="1">Belongs to the HicA mRNA interferase family.</text>
</comment>
<dbReference type="InterPro" id="IPR038570">
    <property type="entry name" value="HicA_sf"/>
</dbReference>
<keyword evidence="4" id="KW-0255">Endonuclease</keyword>
<dbReference type="SUPFAM" id="SSF54786">
    <property type="entry name" value="YcfA/nrd intein domain"/>
    <property type="match status" value="1"/>
</dbReference>
<reference evidence="8 9" key="1">
    <citation type="submission" date="2023-01" db="EMBL/GenBank/DDBJ databases">
        <title>Novel diversity within Roseofilum (Cyanobacteria; Desertifilaceae) from marine benthic mats with descriptions of four novel species.</title>
        <authorList>
            <person name="Wang Y."/>
            <person name="Berthold D.E."/>
            <person name="Hu J."/>
            <person name="Lefler F.W."/>
            <person name="Laughinghouse H.D. IV."/>
        </authorList>
    </citation>
    <scope>NUCLEOTIDE SEQUENCE [LARGE SCALE GENOMIC DNA]</scope>
    <source>
        <strain evidence="8 9">BLCC-M154</strain>
    </source>
</reference>
<keyword evidence="3" id="KW-0540">Nuclease</keyword>
<evidence type="ECO:0000313" key="9">
    <source>
        <dbReference type="Proteomes" id="UP001235303"/>
    </source>
</evidence>
<dbReference type="Pfam" id="PF07927">
    <property type="entry name" value="HicA_toxin"/>
    <property type="match status" value="1"/>
</dbReference>
<evidence type="ECO:0000256" key="2">
    <source>
        <dbReference type="ARBA" id="ARBA00022649"/>
    </source>
</evidence>
<dbReference type="SUPFAM" id="SSF88723">
    <property type="entry name" value="PIN domain-like"/>
    <property type="match status" value="1"/>
</dbReference>
<evidence type="ECO:0000256" key="6">
    <source>
        <dbReference type="ARBA" id="ARBA00022884"/>
    </source>
</evidence>
<evidence type="ECO:0000256" key="4">
    <source>
        <dbReference type="ARBA" id="ARBA00022759"/>
    </source>
</evidence>
<comment type="caution">
    <text evidence="8">The sequence shown here is derived from an EMBL/GenBank/DDBJ whole genome shotgun (WGS) entry which is preliminary data.</text>
</comment>
<accession>A0ABT7AMX6</accession>
<dbReference type="InterPro" id="IPR029060">
    <property type="entry name" value="PIN-like_dom_sf"/>
</dbReference>
<proteinExistence type="inferred from homology"/>
<evidence type="ECO:0000313" key="8">
    <source>
        <dbReference type="EMBL" id="MDJ1168252.1"/>
    </source>
</evidence>
<gene>
    <name evidence="8" type="ORF">PMG71_02270</name>
</gene>
<keyword evidence="6" id="KW-0694">RNA-binding</keyword>
<dbReference type="RefSeq" id="WP_283752016.1">
    <property type="nucleotide sequence ID" value="NZ_JAQOSP010000008.1"/>
</dbReference>
<name>A0ABT7AMX6_9CYAN</name>
<dbReference type="InterPro" id="IPR012933">
    <property type="entry name" value="HicA_mRNA_interferase"/>
</dbReference>
<keyword evidence="9" id="KW-1185">Reference proteome</keyword>
<evidence type="ECO:0000256" key="7">
    <source>
        <dbReference type="ARBA" id="ARBA00023016"/>
    </source>
</evidence>
<organism evidence="8 9">
    <name type="scientific">Roseofilum acuticapitatum BLCC-M154</name>
    <dbReference type="NCBI Taxonomy" id="3022444"/>
    <lineage>
        <taxon>Bacteria</taxon>
        <taxon>Bacillati</taxon>
        <taxon>Cyanobacteriota</taxon>
        <taxon>Cyanophyceae</taxon>
        <taxon>Desertifilales</taxon>
        <taxon>Desertifilaceae</taxon>
        <taxon>Roseofilum</taxon>
        <taxon>Roseofilum acuticapitatum</taxon>
    </lineage>
</organism>
<keyword evidence="7" id="KW-0346">Stress response</keyword>
<dbReference type="EMBL" id="JAQOSP010000008">
    <property type="protein sequence ID" value="MDJ1168252.1"/>
    <property type="molecule type" value="Genomic_DNA"/>
</dbReference>
<sequence>MTYLLDTCLISEVVAKYPNQKVLDWLDAQVPETLYNYLMTKREKLWQKAKNNPENLTFDEFETLLNQNGWEFSRQKGSHRLWYSPNGQPLPIQPRKDGKAKLYQIQQFFEYQEVEEE</sequence>
<keyword evidence="2" id="KW-1277">Toxin-antitoxin system</keyword>